<protein>
    <submittedName>
        <fullName evidence="9">PLD nuclease N-terminal domain-containing protein</fullName>
    </submittedName>
</protein>
<keyword evidence="3 7" id="KW-0812">Transmembrane</keyword>
<evidence type="ECO:0000256" key="3">
    <source>
        <dbReference type="ARBA" id="ARBA00022692"/>
    </source>
</evidence>
<comment type="subcellular location">
    <subcellularLocation>
        <location evidence="1">Cell membrane</location>
        <topology evidence="1">Multi-pass membrane protein</topology>
    </subcellularLocation>
</comment>
<feature type="region of interest" description="Disordered" evidence="6">
    <location>
        <begin position="66"/>
        <end position="159"/>
    </location>
</feature>
<evidence type="ECO:0000259" key="8">
    <source>
        <dbReference type="Pfam" id="PF13396"/>
    </source>
</evidence>
<evidence type="ECO:0000313" key="10">
    <source>
        <dbReference type="Proteomes" id="UP001289581"/>
    </source>
</evidence>
<gene>
    <name evidence="9" type="ORF">QU665_12015</name>
</gene>
<evidence type="ECO:0000256" key="2">
    <source>
        <dbReference type="ARBA" id="ARBA00022475"/>
    </source>
</evidence>
<reference evidence="9 10" key="1">
    <citation type="submission" date="2023-06" db="EMBL/GenBank/DDBJ databases">
        <title>Actinomyces orist ORNL 0101 HMT-893 genome.</title>
        <authorList>
            <person name="Johnston C.D."/>
            <person name="Chen T."/>
            <person name="Dewhirst F.E."/>
        </authorList>
    </citation>
    <scope>NUCLEOTIDE SEQUENCE [LARGE SCALE GENOMIC DNA]</scope>
    <source>
        <strain evidence="9 10">ORNL 0101</strain>
    </source>
</reference>
<feature type="domain" description="Cardiolipin synthase N-terminal" evidence="8">
    <location>
        <begin position="11"/>
        <end position="57"/>
    </location>
</feature>
<keyword evidence="2" id="KW-1003">Cell membrane</keyword>
<dbReference type="Proteomes" id="UP001289581">
    <property type="component" value="Unassembled WGS sequence"/>
</dbReference>
<sequence>MRIVLIVLVFALTLYALLDCARTPDESMPARMPKYLWITLVVLFPTIGPIAWIIVSRVKAAEERGGYVEPTVWSSREGTTFRRPQRARPMAPDDDPEFLRDLEQDIRRRKHHPQEPAGGHDASGDEGTDAGGAGGADWTNKDTDAGETGGTDRSGTDSH</sequence>
<dbReference type="RefSeq" id="WP_322913248.1">
    <property type="nucleotide sequence ID" value="NZ_JAXBCZ010000002.1"/>
</dbReference>
<evidence type="ECO:0000256" key="5">
    <source>
        <dbReference type="ARBA" id="ARBA00023136"/>
    </source>
</evidence>
<dbReference type="InterPro" id="IPR027379">
    <property type="entry name" value="CLS_N"/>
</dbReference>
<evidence type="ECO:0000256" key="1">
    <source>
        <dbReference type="ARBA" id="ARBA00004651"/>
    </source>
</evidence>
<feature type="compositionally biased region" description="Basic and acidic residues" evidence="6">
    <location>
        <begin position="97"/>
        <end position="106"/>
    </location>
</feature>
<keyword evidence="10" id="KW-1185">Reference proteome</keyword>
<keyword evidence="4 7" id="KW-1133">Transmembrane helix</keyword>
<evidence type="ECO:0000313" key="9">
    <source>
        <dbReference type="EMBL" id="MEA1305782.1"/>
    </source>
</evidence>
<dbReference type="EMBL" id="JAXBCZ010000002">
    <property type="protein sequence ID" value="MEA1305782.1"/>
    <property type="molecule type" value="Genomic_DNA"/>
</dbReference>
<comment type="caution">
    <text evidence="9">The sequence shown here is derived from an EMBL/GenBank/DDBJ whole genome shotgun (WGS) entry which is preliminary data.</text>
</comment>
<dbReference type="Pfam" id="PF13396">
    <property type="entry name" value="PLDc_N"/>
    <property type="match status" value="1"/>
</dbReference>
<proteinExistence type="predicted"/>
<accession>A0AAW9KRA9</accession>
<evidence type="ECO:0000256" key="4">
    <source>
        <dbReference type="ARBA" id="ARBA00022989"/>
    </source>
</evidence>
<evidence type="ECO:0000256" key="7">
    <source>
        <dbReference type="SAM" id="Phobius"/>
    </source>
</evidence>
<keyword evidence="5 7" id="KW-0472">Membrane</keyword>
<dbReference type="GO" id="GO:0005886">
    <property type="term" value="C:plasma membrane"/>
    <property type="evidence" value="ECO:0007669"/>
    <property type="project" value="UniProtKB-SubCell"/>
</dbReference>
<evidence type="ECO:0000256" key="6">
    <source>
        <dbReference type="SAM" id="MobiDB-lite"/>
    </source>
</evidence>
<name>A0AAW9KRA9_9ACTO</name>
<organism evidence="9 10">
    <name type="scientific">Actinomyces oris</name>
    <dbReference type="NCBI Taxonomy" id="544580"/>
    <lineage>
        <taxon>Bacteria</taxon>
        <taxon>Bacillati</taxon>
        <taxon>Actinomycetota</taxon>
        <taxon>Actinomycetes</taxon>
        <taxon>Actinomycetales</taxon>
        <taxon>Actinomycetaceae</taxon>
        <taxon>Actinomyces</taxon>
    </lineage>
</organism>
<feature type="transmembrane region" description="Helical" evidence="7">
    <location>
        <begin position="36"/>
        <end position="55"/>
    </location>
</feature>
<dbReference type="AlphaFoldDB" id="A0AAW9KRA9"/>